<dbReference type="EMBL" id="MU157927">
    <property type="protein sequence ID" value="KAF9523011.1"/>
    <property type="molecule type" value="Genomic_DNA"/>
</dbReference>
<evidence type="ECO:0000313" key="1">
    <source>
        <dbReference type="EMBL" id="KAF9523011.1"/>
    </source>
</evidence>
<proteinExistence type="predicted"/>
<organism evidence="1 2">
    <name type="scientific">Crepidotus variabilis</name>
    <dbReference type="NCBI Taxonomy" id="179855"/>
    <lineage>
        <taxon>Eukaryota</taxon>
        <taxon>Fungi</taxon>
        <taxon>Dikarya</taxon>
        <taxon>Basidiomycota</taxon>
        <taxon>Agaricomycotina</taxon>
        <taxon>Agaricomycetes</taxon>
        <taxon>Agaricomycetidae</taxon>
        <taxon>Agaricales</taxon>
        <taxon>Agaricineae</taxon>
        <taxon>Crepidotaceae</taxon>
        <taxon>Crepidotus</taxon>
    </lineage>
</organism>
<accession>A0A9P6E5P6</accession>
<reference evidence="1" key="1">
    <citation type="submission" date="2020-11" db="EMBL/GenBank/DDBJ databases">
        <authorList>
            <consortium name="DOE Joint Genome Institute"/>
            <person name="Ahrendt S."/>
            <person name="Riley R."/>
            <person name="Andreopoulos W."/>
            <person name="Labutti K."/>
            <person name="Pangilinan J."/>
            <person name="Ruiz-Duenas F.J."/>
            <person name="Barrasa J.M."/>
            <person name="Sanchez-Garcia M."/>
            <person name="Camarero S."/>
            <person name="Miyauchi S."/>
            <person name="Serrano A."/>
            <person name="Linde D."/>
            <person name="Babiker R."/>
            <person name="Drula E."/>
            <person name="Ayuso-Fernandez I."/>
            <person name="Pacheco R."/>
            <person name="Padilla G."/>
            <person name="Ferreira P."/>
            <person name="Barriuso J."/>
            <person name="Kellner H."/>
            <person name="Castanera R."/>
            <person name="Alfaro M."/>
            <person name="Ramirez L."/>
            <person name="Pisabarro A.G."/>
            <person name="Kuo A."/>
            <person name="Tritt A."/>
            <person name="Lipzen A."/>
            <person name="He G."/>
            <person name="Yan M."/>
            <person name="Ng V."/>
            <person name="Cullen D."/>
            <person name="Martin F."/>
            <person name="Rosso M.-N."/>
            <person name="Henrissat B."/>
            <person name="Hibbett D."/>
            <person name="Martinez A.T."/>
            <person name="Grigoriev I.V."/>
        </authorList>
    </citation>
    <scope>NUCLEOTIDE SEQUENCE</scope>
    <source>
        <strain evidence="1">CBS 506.95</strain>
    </source>
</reference>
<dbReference type="AlphaFoldDB" id="A0A9P6E5P6"/>
<keyword evidence="2" id="KW-1185">Reference proteome</keyword>
<dbReference type="Proteomes" id="UP000807306">
    <property type="component" value="Unassembled WGS sequence"/>
</dbReference>
<gene>
    <name evidence="1" type="ORF">CPB83DRAFT_67169</name>
</gene>
<comment type="caution">
    <text evidence="1">The sequence shown here is derived from an EMBL/GenBank/DDBJ whole genome shotgun (WGS) entry which is preliminary data.</text>
</comment>
<evidence type="ECO:0000313" key="2">
    <source>
        <dbReference type="Proteomes" id="UP000807306"/>
    </source>
</evidence>
<sequence length="170" mass="18984">MAKNVNNSLARTHSRNSGLIILKLVLNISPSLKLNGNSKVQYVLRTNEWHILYVPVGMAESNARHHIHFPGFVHASPEEPSCRCLHALAVLNRGRLACCIGAKSMPPVPRPFGLPEKKKLPPIVVSLSEIISEFPIKTKHQRALRLQTRKRSLPFFNRSKSATVTAPLVY</sequence>
<protein>
    <submittedName>
        <fullName evidence="1">Uncharacterized protein</fullName>
    </submittedName>
</protein>
<name>A0A9P6E5P6_9AGAR</name>